<keyword evidence="2 5" id="KW-0812">Transmembrane</keyword>
<dbReference type="GO" id="GO:0032977">
    <property type="term" value="F:membrane insertase activity"/>
    <property type="evidence" value="ECO:0007669"/>
    <property type="project" value="InterPro"/>
</dbReference>
<feature type="transmembrane region" description="Helical" evidence="6">
    <location>
        <begin position="207"/>
        <end position="227"/>
    </location>
</feature>
<evidence type="ECO:0000256" key="2">
    <source>
        <dbReference type="ARBA" id="ARBA00022692"/>
    </source>
</evidence>
<feature type="domain" description="Membrane insertase YidC/Oxa/ALB C-terminal" evidence="7">
    <location>
        <begin position="30"/>
        <end position="220"/>
    </location>
</feature>
<accession>A0A2H0TSG1</accession>
<evidence type="ECO:0000313" key="9">
    <source>
        <dbReference type="Proteomes" id="UP000230154"/>
    </source>
</evidence>
<comment type="caution">
    <text evidence="8">The sequence shown here is derived from an EMBL/GenBank/DDBJ whole genome shotgun (WGS) entry which is preliminary data.</text>
</comment>
<evidence type="ECO:0000256" key="3">
    <source>
        <dbReference type="ARBA" id="ARBA00022989"/>
    </source>
</evidence>
<keyword evidence="4 6" id="KW-0472">Membrane</keyword>
<dbReference type="Pfam" id="PF02096">
    <property type="entry name" value="60KD_IMP"/>
    <property type="match status" value="1"/>
</dbReference>
<keyword evidence="3 6" id="KW-1133">Transmembrane helix</keyword>
<comment type="subcellular location">
    <subcellularLocation>
        <location evidence="1 5">Membrane</location>
        <topology evidence="1 5">Multi-pass membrane protein</topology>
    </subcellularLocation>
</comment>
<evidence type="ECO:0000313" key="8">
    <source>
        <dbReference type="EMBL" id="PIR74337.1"/>
    </source>
</evidence>
<sequence length="236" mass="27245">MSELWNEYLYRPLFNGLIWIYSNWTNQNLGWAVVYLTVLLRTALLPFTLVTEYKSATNTDDIKEELKRIDKDFDKDFVLKKEEIRRVLKKRRISPWAKAVVLGIQGLVLVLLYQVFVSGTTGLRMVQTLYPSVDFPGKINTVFLGFDLAAPHDIIWSGAVMIFLMAEIYIGFRSQKRSLDRSDMAYFVLFPVAVFFALWLLPMVKAVFILTSILFSVIVHQFSGLIFQPKKKKVAS</sequence>
<gene>
    <name evidence="8" type="ORF">COU35_02710</name>
</gene>
<dbReference type="AlphaFoldDB" id="A0A2H0TSG1"/>
<feature type="transmembrane region" description="Helical" evidence="6">
    <location>
        <begin position="29"/>
        <end position="50"/>
    </location>
</feature>
<dbReference type="PANTHER" id="PTHR12428">
    <property type="entry name" value="OXA1"/>
    <property type="match status" value="1"/>
</dbReference>
<dbReference type="InterPro" id="IPR028055">
    <property type="entry name" value="YidC/Oxa/ALB_C"/>
</dbReference>
<organism evidence="8 9">
    <name type="scientific">Candidatus Magasanikbacteria bacterium CG10_big_fil_rev_8_21_14_0_10_47_10</name>
    <dbReference type="NCBI Taxonomy" id="1974652"/>
    <lineage>
        <taxon>Bacteria</taxon>
        <taxon>Candidatus Magasanikiibacteriota</taxon>
    </lineage>
</organism>
<dbReference type="EMBL" id="PFCB01000022">
    <property type="protein sequence ID" value="PIR74337.1"/>
    <property type="molecule type" value="Genomic_DNA"/>
</dbReference>
<feature type="transmembrane region" description="Helical" evidence="6">
    <location>
        <begin position="95"/>
        <end position="116"/>
    </location>
</feature>
<dbReference type="InterPro" id="IPR001708">
    <property type="entry name" value="YidC/ALB3/OXA1/COX18"/>
</dbReference>
<feature type="transmembrane region" description="Helical" evidence="6">
    <location>
        <begin position="154"/>
        <end position="172"/>
    </location>
</feature>
<comment type="similarity">
    <text evidence="5">Belongs to the OXA1/ALB3/YidC family.</text>
</comment>
<proteinExistence type="inferred from homology"/>
<dbReference type="PANTHER" id="PTHR12428:SF65">
    <property type="entry name" value="CYTOCHROME C OXIDASE ASSEMBLY PROTEIN COX18, MITOCHONDRIAL"/>
    <property type="match status" value="1"/>
</dbReference>
<feature type="transmembrane region" description="Helical" evidence="6">
    <location>
        <begin position="184"/>
        <end position="201"/>
    </location>
</feature>
<evidence type="ECO:0000256" key="6">
    <source>
        <dbReference type="SAM" id="Phobius"/>
    </source>
</evidence>
<protein>
    <recommendedName>
        <fullName evidence="7">Membrane insertase YidC/Oxa/ALB C-terminal domain-containing protein</fullName>
    </recommendedName>
</protein>
<dbReference type="GO" id="GO:0016020">
    <property type="term" value="C:membrane"/>
    <property type="evidence" value="ECO:0007669"/>
    <property type="project" value="UniProtKB-SubCell"/>
</dbReference>
<dbReference type="GO" id="GO:0051205">
    <property type="term" value="P:protein insertion into membrane"/>
    <property type="evidence" value="ECO:0007669"/>
    <property type="project" value="TreeGrafter"/>
</dbReference>
<evidence type="ECO:0000256" key="4">
    <source>
        <dbReference type="ARBA" id="ARBA00023136"/>
    </source>
</evidence>
<evidence type="ECO:0000256" key="1">
    <source>
        <dbReference type="ARBA" id="ARBA00004141"/>
    </source>
</evidence>
<dbReference type="Proteomes" id="UP000230154">
    <property type="component" value="Unassembled WGS sequence"/>
</dbReference>
<reference evidence="9" key="1">
    <citation type="submission" date="2017-09" db="EMBL/GenBank/DDBJ databases">
        <title>Depth-based differentiation of microbial function through sediment-hosted aquifers and enrichment of novel symbionts in the deep terrestrial subsurface.</title>
        <authorList>
            <person name="Probst A.J."/>
            <person name="Ladd B."/>
            <person name="Jarett J.K."/>
            <person name="Geller-Mcgrath D.E."/>
            <person name="Sieber C.M.K."/>
            <person name="Emerson J.B."/>
            <person name="Anantharaman K."/>
            <person name="Thomas B.C."/>
            <person name="Malmstrom R."/>
            <person name="Stieglmeier M."/>
            <person name="Klingl A."/>
            <person name="Woyke T."/>
            <person name="Ryan C.M."/>
            <person name="Banfield J.F."/>
        </authorList>
    </citation>
    <scope>NUCLEOTIDE SEQUENCE [LARGE SCALE GENOMIC DNA]</scope>
</reference>
<evidence type="ECO:0000256" key="5">
    <source>
        <dbReference type="RuleBase" id="RU003945"/>
    </source>
</evidence>
<name>A0A2H0TSG1_9BACT</name>
<evidence type="ECO:0000259" key="7">
    <source>
        <dbReference type="Pfam" id="PF02096"/>
    </source>
</evidence>